<dbReference type="EMBL" id="BK015908">
    <property type="protein sequence ID" value="DAF84706.1"/>
    <property type="molecule type" value="Genomic_DNA"/>
</dbReference>
<organism evidence="1">
    <name type="scientific">Siphoviridae sp. ctss15</name>
    <dbReference type="NCBI Taxonomy" id="2825699"/>
    <lineage>
        <taxon>Viruses</taxon>
        <taxon>Duplodnaviria</taxon>
        <taxon>Heunggongvirae</taxon>
        <taxon>Uroviricota</taxon>
        <taxon>Caudoviricetes</taxon>
    </lineage>
</organism>
<proteinExistence type="predicted"/>
<evidence type="ECO:0000313" key="1">
    <source>
        <dbReference type="EMBL" id="DAF84706.1"/>
    </source>
</evidence>
<reference evidence="1" key="1">
    <citation type="journal article" date="2021" name="Proc. Natl. Acad. Sci. U.S.A.">
        <title>A Catalog of Tens of Thousands of Viruses from Human Metagenomes Reveals Hidden Associations with Chronic Diseases.</title>
        <authorList>
            <person name="Tisza M.J."/>
            <person name="Buck C.B."/>
        </authorList>
    </citation>
    <scope>NUCLEOTIDE SEQUENCE</scope>
    <source>
        <strain evidence="1">Ctss15</strain>
    </source>
</reference>
<accession>A0A8S5TR68</accession>
<name>A0A8S5TR68_9CAUD</name>
<sequence>MGLVNGIVNTVKRFFFPQAVAEREFGASPAVSLTMEQHIGLWYAMMVNTPPWQNCDVKAVGLPAAICREVARPTLVEFTANITGSKRADYLNENFQTAKENFNRALELGLALGGVALKPYIYGDNMLVDVTGAAGFQPTKFDPSGRCIGGVFKDKPVKVNGTYYVRLESHELNGTTYTIKNKAYYSDSAGSVGADAQLTTIPEWADIEPEVAIENVDGPLFAYFKPPIANTADSNSMCGMSIYGDAATVELIKQADEQWERLRWEYKSSERKVLMDGTSSTADMFNKRLFEIGLFSPNGDFFQHIEPQIRDDAIYRGFQNTLRRVEFNIGLSYGDISDPQTIEKTATEIRSSKQRKYVLVSSIQAALAHTFDSLIYAMDVYASLYGLAPAGDYEATYDWGDSILDDQETKDKEFSRDLQLTSAGVMNPWELRAKYFNEDEDTAKAALPTAQDMVTEQQQEVE</sequence>
<protein>
    <submittedName>
        <fullName evidence="1">Portal protein</fullName>
    </submittedName>
</protein>